<reference evidence="4 6" key="2">
    <citation type="submission" date="2020-06" db="EMBL/GenBank/DDBJ databases">
        <title>Genome mining for natural products.</title>
        <authorList>
            <person name="Zhang B."/>
            <person name="Shi J."/>
            <person name="Ge H."/>
        </authorList>
    </citation>
    <scope>NUCLEOTIDE SEQUENCE [LARGE SCALE GENOMIC DNA]</scope>
    <source>
        <strain evidence="4 6">NA06532</strain>
    </source>
</reference>
<dbReference type="InterPro" id="IPR012551">
    <property type="entry name" value="DUF1707_SHOCT-like"/>
</dbReference>
<dbReference type="EMBL" id="JAAGME010000250">
    <property type="protein sequence ID" value="NEB66633.1"/>
    <property type="molecule type" value="Genomic_DNA"/>
</dbReference>
<sequence length="242" mass="25921">MRASDAERERIAELLREAVAEGRLEMDEFEQRLETAYTARTHGELEPLVQDLPAPGTAVAPVGSSAPAPLRGSAANWPARIGSTPTSKGGFALWGGFNRKGRWTVGRKFTAFAMWGGGEIDLREADFEDREVVIRCIAIMGGIHVTAPPELNVDVRGVGIMGGFGEGPNEDGETAPEAPRVRITGLALMGGVGVERKRTKAERRRLKEAEEAAEIERAVRARQRLEGGPDTGPGGGGRKELG</sequence>
<dbReference type="EMBL" id="CP054926">
    <property type="protein sequence ID" value="QKW47347.1"/>
    <property type="molecule type" value="Genomic_DNA"/>
</dbReference>
<dbReference type="RefSeq" id="WP_055560583.1">
    <property type="nucleotide sequence ID" value="NZ_CP054926.1"/>
</dbReference>
<organism evidence="3 5">
    <name type="scientific">Streptomyces microflavus</name>
    <name type="common">Streptomyces lipmanii</name>
    <dbReference type="NCBI Taxonomy" id="1919"/>
    <lineage>
        <taxon>Bacteria</taxon>
        <taxon>Bacillati</taxon>
        <taxon>Actinomycetota</taxon>
        <taxon>Actinomycetes</taxon>
        <taxon>Kitasatosporales</taxon>
        <taxon>Streptomycetaceae</taxon>
        <taxon>Streptomyces</taxon>
    </lineage>
</organism>
<dbReference type="Proteomes" id="UP000509345">
    <property type="component" value="Chromosome"/>
</dbReference>
<reference evidence="3 5" key="1">
    <citation type="submission" date="2020-01" db="EMBL/GenBank/DDBJ databases">
        <title>Insect and environment-associated Actinomycetes.</title>
        <authorList>
            <person name="Currrie C."/>
            <person name="Chevrette M."/>
            <person name="Carlson C."/>
            <person name="Stubbendieck R."/>
            <person name="Wendt-Pienkowski E."/>
        </authorList>
    </citation>
    <scope>NUCLEOTIDE SEQUENCE [LARGE SCALE GENOMIC DNA]</scope>
    <source>
        <strain evidence="3 5">SID14438</strain>
    </source>
</reference>
<evidence type="ECO:0000313" key="6">
    <source>
        <dbReference type="Proteomes" id="UP000509345"/>
    </source>
</evidence>
<protein>
    <submittedName>
        <fullName evidence="4">DUF1707 and DUF2154 domain-containing protein</fullName>
    </submittedName>
    <submittedName>
        <fullName evidence="3">DUF1707 domain-containing protein</fullName>
    </submittedName>
</protein>
<feature type="region of interest" description="Disordered" evidence="1">
    <location>
        <begin position="218"/>
        <end position="242"/>
    </location>
</feature>
<dbReference type="AlphaFoldDB" id="A0A6N9V1U5"/>
<feature type="compositionally biased region" description="Basic and acidic residues" evidence="1">
    <location>
        <begin position="218"/>
        <end position="227"/>
    </location>
</feature>
<dbReference type="GeneID" id="87631962"/>
<evidence type="ECO:0000313" key="5">
    <source>
        <dbReference type="Proteomes" id="UP000471648"/>
    </source>
</evidence>
<evidence type="ECO:0000256" key="1">
    <source>
        <dbReference type="SAM" id="MobiDB-lite"/>
    </source>
</evidence>
<evidence type="ECO:0000259" key="2">
    <source>
        <dbReference type="Pfam" id="PF08044"/>
    </source>
</evidence>
<proteinExistence type="predicted"/>
<evidence type="ECO:0000313" key="3">
    <source>
        <dbReference type="EMBL" id="NEB66633.1"/>
    </source>
</evidence>
<evidence type="ECO:0000313" key="4">
    <source>
        <dbReference type="EMBL" id="QKW47347.1"/>
    </source>
</evidence>
<dbReference type="PANTHER" id="PTHR40763:SF4">
    <property type="entry name" value="DUF1707 DOMAIN-CONTAINING PROTEIN"/>
    <property type="match status" value="1"/>
</dbReference>
<feature type="domain" description="DUF1707" evidence="2">
    <location>
        <begin position="1"/>
        <end position="53"/>
    </location>
</feature>
<gene>
    <name evidence="3" type="ORF">G3I39_06105</name>
    <name evidence="4" type="ORF">HUT09_12100</name>
</gene>
<accession>A0A6N9V1U5</accession>
<dbReference type="PANTHER" id="PTHR40763">
    <property type="entry name" value="MEMBRANE PROTEIN-RELATED"/>
    <property type="match status" value="1"/>
</dbReference>
<dbReference type="Pfam" id="PF08044">
    <property type="entry name" value="DUF1707"/>
    <property type="match status" value="1"/>
</dbReference>
<dbReference type="Proteomes" id="UP000471648">
    <property type="component" value="Unassembled WGS sequence"/>
</dbReference>
<name>A0A6N9V1U5_STRMI</name>